<evidence type="ECO:0000313" key="1">
    <source>
        <dbReference type="EMBL" id="QDS92822.1"/>
    </source>
</evidence>
<dbReference type="Proteomes" id="UP000320672">
    <property type="component" value="Chromosome"/>
</dbReference>
<name>A0A517MD61_9BACT</name>
<gene>
    <name evidence="1" type="ORF">FF011L_15710</name>
</gene>
<proteinExistence type="predicted"/>
<evidence type="ECO:0000313" key="2">
    <source>
        <dbReference type="Proteomes" id="UP000320672"/>
    </source>
</evidence>
<dbReference type="AlphaFoldDB" id="A0A517MD61"/>
<reference evidence="1 2" key="1">
    <citation type="submission" date="2019-02" db="EMBL/GenBank/DDBJ databases">
        <title>Deep-cultivation of Planctomycetes and their phenomic and genomic characterization uncovers novel biology.</title>
        <authorList>
            <person name="Wiegand S."/>
            <person name="Jogler M."/>
            <person name="Boedeker C."/>
            <person name="Pinto D."/>
            <person name="Vollmers J."/>
            <person name="Rivas-Marin E."/>
            <person name="Kohn T."/>
            <person name="Peeters S.H."/>
            <person name="Heuer A."/>
            <person name="Rast P."/>
            <person name="Oberbeckmann S."/>
            <person name="Bunk B."/>
            <person name="Jeske O."/>
            <person name="Meyerdierks A."/>
            <person name="Storesund J.E."/>
            <person name="Kallscheuer N."/>
            <person name="Luecker S."/>
            <person name="Lage O.M."/>
            <person name="Pohl T."/>
            <person name="Merkel B.J."/>
            <person name="Hornburger P."/>
            <person name="Mueller R.-W."/>
            <person name="Bruemmer F."/>
            <person name="Labrenz M."/>
            <person name="Spormann A.M."/>
            <person name="Op den Camp H."/>
            <person name="Overmann J."/>
            <person name="Amann R."/>
            <person name="Jetten M.S.M."/>
            <person name="Mascher T."/>
            <person name="Medema M.H."/>
            <person name="Devos D.P."/>
            <person name="Kaster A.-K."/>
            <person name="Ovreas L."/>
            <person name="Rohde M."/>
            <person name="Galperin M.Y."/>
            <person name="Jogler C."/>
        </authorList>
    </citation>
    <scope>NUCLEOTIDE SEQUENCE [LARGE SCALE GENOMIC DNA]</scope>
    <source>
        <strain evidence="1 2">FF011L</strain>
    </source>
</reference>
<protein>
    <submittedName>
        <fullName evidence="1">Uncharacterized protein</fullName>
    </submittedName>
</protein>
<organism evidence="1 2">
    <name type="scientific">Roseimaritima multifibrata</name>
    <dbReference type="NCBI Taxonomy" id="1930274"/>
    <lineage>
        <taxon>Bacteria</taxon>
        <taxon>Pseudomonadati</taxon>
        <taxon>Planctomycetota</taxon>
        <taxon>Planctomycetia</taxon>
        <taxon>Pirellulales</taxon>
        <taxon>Pirellulaceae</taxon>
        <taxon>Roseimaritima</taxon>
    </lineage>
</organism>
<accession>A0A517MD61</accession>
<sequence>MIRNQANNTMRDSFRNHLVANDHVIINGCIAVRPRLRACEVRTPERLNASTKLSQHWHTSGSSGNAGYRIEIAWNGPVKLTRKRLLEKIPW</sequence>
<dbReference type="EMBL" id="CP036262">
    <property type="protein sequence ID" value="QDS92822.1"/>
    <property type="molecule type" value="Genomic_DNA"/>
</dbReference>
<keyword evidence="2" id="KW-1185">Reference proteome</keyword>
<dbReference type="KEGG" id="rml:FF011L_15710"/>